<evidence type="ECO:0000313" key="6">
    <source>
        <dbReference type="WBParaSite" id="TMUE_1000005407.1"/>
    </source>
</evidence>
<feature type="compositionally biased region" description="Basic and acidic residues" evidence="3">
    <location>
        <begin position="358"/>
        <end position="386"/>
    </location>
</feature>
<dbReference type="Proteomes" id="UP000046395">
    <property type="component" value="Unassembled WGS sequence"/>
</dbReference>
<comment type="subcellular location">
    <subcellularLocation>
        <location evidence="1">Nucleus</location>
    </subcellularLocation>
</comment>
<dbReference type="InterPro" id="IPR023780">
    <property type="entry name" value="Chromo_domain"/>
</dbReference>
<dbReference type="Pfam" id="PF00385">
    <property type="entry name" value="Chromo"/>
    <property type="match status" value="1"/>
</dbReference>
<dbReference type="InterPro" id="IPR016197">
    <property type="entry name" value="Chromo-like_dom_sf"/>
</dbReference>
<name>A0A5S6QES1_TRIMR</name>
<dbReference type="WBParaSite" id="TMUE_1000005407.2">
    <property type="protein sequence ID" value="TMUE_1000005407.2"/>
    <property type="gene ID" value="WBGene00289649"/>
</dbReference>
<reference evidence="5" key="2">
    <citation type="submission" date="2014-03" db="EMBL/GenBank/DDBJ databases">
        <title>The whipworm genome and dual-species transcriptomics of an intimate host-pathogen interaction.</title>
        <authorList>
            <person name="Foth B.J."/>
            <person name="Tsai I.J."/>
            <person name="Reid A.J."/>
            <person name="Bancroft A.J."/>
            <person name="Nichol S."/>
            <person name="Tracey A."/>
            <person name="Holroyd N."/>
            <person name="Cotton J.A."/>
            <person name="Stanley E.J."/>
            <person name="Zarowiecki M."/>
            <person name="Liu J.Z."/>
            <person name="Huckvale T."/>
            <person name="Cooper P.J."/>
            <person name="Grencis R.K."/>
            <person name="Berriman M."/>
        </authorList>
    </citation>
    <scope>NUCLEOTIDE SEQUENCE [LARGE SCALE GENOMIC DNA]</scope>
    <source>
        <strain evidence="5">Edinburgh</strain>
    </source>
</reference>
<feature type="compositionally biased region" description="Basic residues" evidence="3">
    <location>
        <begin position="190"/>
        <end position="211"/>
    </location>
</feature>
<feature type="compositionally biased region" description="Acidic residues" evidence="3">
    <location>
        <begin position="153"/>
        <end position="172"/>
    </location>
</feature>
<evidence type="ECO:0000256" key="1">
    <source>
        <dbReference type="ARBA" id="ARBA00004123"/>
    </source>
</evidence>
<evidence type="ECO:0000256" key="3">
    <source>
        <dbReference type="SAM" id="MobiDB-lite"/>
    </source>
</evidence>
<proteinExistence type="predicted"/>
<dbReference type="SMART" id="SM00298">
    <property type="entry name" value="CHROMO"/>
    <property type="match status" value="1"/>
</dbReference>
<feature type="region of interest" description="Disordered" evidence="3">
    <location>
        <begin position="1"/>
        <end position="33"/>
    </location>
</feature>
<dbReference type="InterPro" id="IPR000953">
    <property type="entry name" value="Chromo/chromo_shadow_dom"/>
</dbReference>
<dbReference type="STRING" id="70415.A0A5S6QES1"/>
<evidence type="ECO:0000259" key="4">
    <source>
        <dbReference type="PROSITE" id="PS50013"/>
    </source>
</evidence>
<dbReference type="AlphaFoldDB" id="A0A5S6QES1"/>
<dbReference type="PROSITE" id="PS50013">
    <property type="entry name" value="CHROMO_2"/>
    <property type="match status" value="1"/>
</dbReference>
<protein>
    <submittedName>
        <fullName evidence="6 7">Chromo domain-containing protein</fullName>
    </submittedName>
</protein>
<dbReference type="InterPro" id="IPR051219">
    <property type="entry name" value="Heterochromatin_chromo-domain"/>
</dbReference>
<dbReference type="PROSITE" id="PS00598">
    <property type="entry name" value="CHROMO_1"/>
    <property type="match status" value="1"/>
</dbReference>
<keyword evidence="2" id="KW-0539">Nucleus</keyword>
<dbReference type="GO" id="GO:0005634">
    <property type="term" value="C:nucleus"/>
    <property type="evidence" value="ECO:0007669"/>
    <property type="project" value="UniProtKB-SubCell"/>
</dbReference>
<accession>A0A5S6QES1</accession>
<keyword evidence="5" id="KW-1185">Reference proteome</keyword>
<reference evidence="5" key="1">
    <citation type="submission" date="2013-11" db="EMBL/GenBank/DDBJ databases">
        <authorList>
            <person name="Aslett M."/>
        </authorList>
    </citation>
    <scope>NUCLEOTIDE SEQUENCE [LARGE SCALE GENOMIC DNA]</scope>
    <source>
        <strain evidence="5">Edinburgh</strain>
    </source>
</reference>
<dbReference type="CDD" id="cd00024">
    <property type="entry name" value="CD_CSD"/>
    <property type="match status" value="1"/>
</dbReference>
<evidence type="ECO:0000256" key="2">
    <source>
        <dbReference type="ARBA" id="ARBA00023242"/>
    </source>
</evidence>
<dbReference type="InterPro" id="IPR023779">
    <property type="entry name" value="Chromodomain_CS"/>
</dbReference>
<evidence type="ECO:0000313" key="7">
    <source>
        <dbReference type="WBParaSite" id="TMUE_1000005407.2"/>
    </source>
</evidence>
<dbReference type="PANTHER" id="PTHR22812">
    <property type="entry name" value="CHROMOBOX PROTEIN"/>
    <property type="match status" value="1"/>
</dbReference>
<feature type="region of interest" description="Disordered" evidence="3">
    <location>
        <begin position="106"/>
        <end position="172"/>
    </location>
</feature>
<feature type="domain" description="Chromo" evidence="4">
    <location>
        <begin position="40"/>
        <end position="94"/>
    </location>
</feature>
<dbReference type="WBParaSite" id="TMUE_1000005407.1">
    <property type="protein sequence ID" value="TMUE_1000005407.1"/>
    <property type="gene ID" value="WBGene00289649"/>
</dbReference>
<dbReference type="SUPFAM" id="SSF54160">
    <property type="entry name" value="Chromo domain-like"/>
    <property type="match status" value="1"/>
</dbReference>
<evidence type="ECO:0000313" key="5">
    <source>
        <dbReference type="Proteomes" id="UP000046395"/>
    </source>
</evidence>
<feature type="region of interest" description="Disordered" evidence="3">
    <location>
        <begin position="188"/>
        <end position="214"/>
    </location>
</feature>
<feature type="compositionally biased region" description="Basic and acidic residues" evidence="3">
    <location>
        <begin position="8"/>
        <end position="22"/>
    </location>
</feature>
<organism evidence="5 6">
    <name type="scientific">Trichuris muris</name>
    <name type="common">Mouse whipworm</name>
    <dbReference type="NCBI Taxonomy" id="70415"/>
    <lineage>
        <taxon>Eukaryota</taxon>
        <taxon>Metazoa</taxon>
        <taxon>Ecdysozoa</taxon>
        <taxon>Nematoda</taxon>
        <taxon>Enoplea</taxon>
        <taxon>Dorylaimia</taxon>
        <taxon>Trichinellida</taxon>
        <taxon>Trichuridae</taxon>
        <taxon>Trichuris</taxon>
    </lineage>
</organism>
<dbReference type="Gene3D" id="2.40.50.40">
    <property type="match status" value="2"/>
</dbReference>
<feature type="region of interest" description="Disordered" evidence="3">
    <location>
        <begin position="330"/>
        <end position="386"/>
    </location>
</feature>
<sequence>MEEAPVEVPKDPPMEQPKEPEPRPPIMAPRSGPGEQLVEFEVEAVMAKRLYRNEDGRNGLEYLVKWKNYSMEEATWEPEVNLIGCEQLIDEFERLSKHCADLHRSSDVLPRRRGRPPKQPPRFERVMSGPRAYGDAPYSSYSAESRSAKVPQEDSDGNYSDEDEYVDEPEDSDLEDLDIVCESYRWGPGSRRRSGSRSRGRGRGNRSRGRFPRLSFRSRYESDDDEFSLKGDVSRRRRGRRAGRGRGRYARSNYYGYMNVGFGSKTIGGKEVTQVVDLVKGEDEKSWAWVVFADGKQEYVPYTTARKSLLPQLLDMYECHLKFRSSEEEKSAVMETAEESLNEQPPELTANPASFIKGEQKPVEQDTTRSTESDKEPAHVTLEEAK</sequence>
<reference evidence="6" key="3">
    <citation type="submission" date="2019-12" db="UniProtKB">
        <authorList>
            <consortium name="WormBaseParasite"/>
        </authorList>
    </citation>
    <scope>IDENTIFICATION</scope>
</reference>